<name>A0A0F9SZ96_9ZZZZ</name>
<sequence>MECFTKKEYLERLSDLIPDCYQRNRLLITSETVRHATQMIEELSAALHEAFADIVENDLVVDVKNTARDLYALGRFLDISFETIIMDTT</sequence>
<protein>
    <submittedName>
        <fullName evidence="1">Uncharacterized protein</fullName>
    </submittedName>
</protein>
<gene>
    <name evidence="1" type="ORF">LCGC14_0456940</name>
</gene>
<evidence type="ECO:0000313" key="1">
    <source>
        <dbReference type="EMBL" id="KKN67907.1"/>
    </source>
</evidence>
<dbReference type="EMBL" id="LAZR01000463">
    <property type="protein sequence ID" value="KKN67907.1"/>
    <property type="molecule type" value="Genomic_DNA"/>
</dbReference>
<proteinExistence type="predicted"/>
<organism evidence="1">
    <name type="scientific">marine sediment metagenome</name>
    <dbReference type="NCBI Taxonomy" id="412755"/>
    <lineage>
        <taxon>unclassified sequences</taxon>
        <taxon>metagenomes</taxon>
        <taxon>ecological metagenomes</taxon>
    </lineage>
</organism>
<dbReference type="AlphaFoldDB" id="A0A0F9SZ96"/>
<accession>A0A0F9SZ96</accession>
<comment type="caution">
    <text evidence="1">The sequence shown here is derived from an EMBL/GenBank/DDBJ whole genome shotgun (WGS) entry which is preliminary data.</text>
</comment>
<reference evidence="1" key="1">
    <citation type="journal article" date="2015" name="Nature">
        <title>Complex archaea that bridge the gap between prokaryotes and eukaryotes.</title>
        <authorList>
            <person name="Spang A."/>
            <person name="Saw J.H."/>
            <person name="Jorgensen S.L."/>
            <person name="Zaremba-Niedzwiedzka K."/>
            <person name="Martijn J."/>
            <person name="Lind A.E."/>
            <person name="van Eijk R."/>
            <person name="Schleper C."/>
            <person name="Guy L."/>
            <person name="Ettema T.J."/>
        </authorList>
    </citation>
    <scope>NUCLEOTIDE SEQUENCE</scope>
</reference>